<feature type="region of interest" description="Disordered" evidence="1">
    <location>
        <begin position="32"/>
        <end position="55"/>
    </location>
</feature>
<proteinExistence type="predicted"/>
<dbReference type="Proteomes" id="UP001058860">
    <property type="component" value="Chromosome"/>
</dbReference>
<feature type="region of interest" description="Disordered" evidence="1">
    <location>
        <begin position="128"/>
        <end position="151"/>
    </location>
</feature>
<evidence type="ECO:0000256" key="1">
    <source>
        <dbReference type="SAM" id="MobiDB-lite"/>
    </source>
</evidence>
<gene>
    <name evidence="2" type="ORF">LRS13_03935</name>
</gene>
<evidence type="ECO:0000313" key="2">
    <source>
        <dbReference type="EMBL" id="UUY04689.1"/>
    </source>
</evidence>
<evidence type="ECO:0000313" key="3">
    <source>
        <dbReference type="Proteomes" id="UP001058860"/>
    </source>
</evidence>
<dbReference type="EMBL" id="CP088295">
    <property type="protein sequence ID" value="UUY04689.1"/>
    <property type="molecule type" value="Genomic_DNA"/>
</dbReference>
<feature type="compositionally biased region" description="Basic and acidic residues" evidence="1">
    <location>
        <begin position="128"/>
        <end position="140"/>
    </location>
</feature>
<protein>
    <submittedName>
        <fullName evidence="2">Uncharacterized protein</fullName>
    </submittedName>
</protein>
<name>A0ABY5PJ29_9ACTN</name>
<reference evidence="3" key="1">
    <citation type="submission" date="2021-11" db="EMBL/GenBank/DDBJ databases">
        <title>Cultivation dependent microbiological survey of springs from the worlds oldest radium mine currently devoted to the extraction of radon-saturated water.</title>
        <authorList>
            <person name="Kapinusova G."/>
            <person name="Smrhova T."/>
            <person name="Strejcek M."/>
            <person name="Suman J."/>
            <person name="Jani K."/>
            <person name="Pajer P."/>
            <person name="Uhlik O."/>
        </authorList>
    </citation>
    <scope>NUCLEOTIDE SEQUENCE [LARGE SCALE GENOMIC DNA]</scope>
    <source>
        <strain evidence="3">J379</strain>
    </source>
</reference>
<accession>A0ABY5PJ29</accession>
<keyword evidence="3" id="KW-1185">Reference proteome</keyword>
<organism evidence="2 3">
    <name type="scientific">Svornostia abyssi</name>
    <dbReference type="NCBI Taxonomy" id="2898438"/>
    <lineage>
        <taxon>Bacteria</taxon>
        <taxon>Bacillati</taxon>
        <taxon>Actinomycetota</taxon>
        <taxon>Thermoleophilia</taxon>
        <taxon>Solirubrobacterales</taxon>
        <taxon>Baekduiaceae</taxon>
        <taxon>Svornostia</taxon>
    </lineage>
</organism>
<sequence length="151" mass="16985">MEGELRYAKARIEGDGTVPFVDEFEGQTAGEPWLDENCCRDNQAKPTPRRARNDVRPKVSWETDVLEGCGKHEVLGVEPQFVSEGDNHSFLKILDRRLIVLPWIEAWAAGAPQQEKLASKTHIDGGRADLVFRKEGRDNQAVRQRAGHRGP</sequence>